<accession>A0A0L0MY52</accession>
<dbReference type="OrthoDB" id="10003767at2759"/>
<evidence type="ECO:0000313" key="2">
    <source>
        <dbReference type="Proteomes" id="UP000036947"/>
    </source>
</evidence>
<dbReference type="Proteomes" id="UP000036947">
    <property type="component" value="Unassembled WGS sequence"/>
</dbReference>
<organism evidence="1 2">
    <name type="scientific">Tolypocladium ophioglossoides (strain CBS 100239)</name>
    <name type="common">Snaketongue truffleclub</name>
    <name type="synonym">Elaphocordyceps ophioglossoides</name>
    <dbReference type="NCBI Taxonomy" id="1163406"/>
    <lineage>
        <taxon>Eukaryota</taxon>
        <taxon>Fungi</taxon>
        <taxon>Dikarya</taxon>
        <taxon>Ascomycota</taxon>
        <taxon>Pezizomycotina</taxon>
        <taxon>Sordariomycetes</taxon>
        <taxon>Hypocreomycetidae</taxon>
        <taxon>Hypocreales</taxon>
        <taxon>Ophiocordycipitaceae</taxon>
        <taxon>Tolypocladium</taxon>
    </lineage>
</organism>
<dbReference type="AlphaFoldDB" id="A0A0L0MY52"/>
<dbReference type="EMBL" id="LFRF01000047">
    <property type="protein sequence ID" value="KND86833.1"/>
    <property type="molecule type" value="Genomic_DNA"/>
</dbReference>
<comment type="caution">
    <text evidence="1">The sequence shown here is derived from an EMBL/GenBank/DDBJ whole genome shotgun (WGS) entry which is preliminary data.</text>
</comment>
<name>A0A0L0MY52_TOLOC</name>
<gene>
    <name evidence="1" type="ORF">TOPH_08507</name>
</gene>
<protein>
    <submittedName>
        <fullName evidence="1">Uncharacterized protein</fullName>
    </submittedName>
</protein>
<sequence>MFFREPAANGFGPEYDSAGELREVFWETIPDWKLCVESESTQVFLEWFRFGLFMKTEWRPEDLPESEAQKFWRGYLAQVFVASPLMRLVLLRTFDDSAVAGKGEKGKGTNV</sequence>
<keyword evidence="2" id="KW-1185">Reference proteome</keyword>
<reference evidence="1 2" key="1">
    <citation type="journal article" date="2015" name="BMC Genomics">
        <title>The genome of the truffle-parasite Tolypocladium ophioglossoides and the evolution of antifungal peptaibiotics.</title>
        <authorList>
            <person name="Quandt C.A."/>
            <person name="Bushley K.E."/>
            <person name="Spatafora J.W."/>
        </authorList>
    </citation>
    <scope>NUCLEOTIDE SEQUENCE [LARGE SCALE GENOMIC DNA]</scope>
    <source>
        <strain evidence="1 2">CBS 100239</strain>
    </source>
</reference>
<proteinExistence type="predicted"/>
<dbReference type="STRING" id="1163406.A0A0L0MY52"/>
<evidence type="ECO:0000313" key="1">
    <source>
        <dbReference type="EMBL" id="KND86833.1"/>
    </source>
</evidence>